<keyword evidence="2" id="KW-1185">Reference proteome</keyword>
<sequence length="120" mass="13397">LIIMKQKNAVTSGFYIMIKIDSTGIDPLANWDQVFGIFRGCLHGQANMGALQDHIIAQMNTSNSFKNPSIAHDYANIVGNNAVTQQIKNQFLRDLSSDLKDNTERISTEQPLADLFEILE</sequence>
<evidence type="ECO:0000313" key="2">
    <source>
        <dbReference type="Proteomes" id="UP000789920"/>
    </source>
</evidence>
<dbReference type="Proteomes" id="UP000789920">
    <property type="component" value="Unassembled WGS sequence"/>
</dbReference>
<feature type="non-terminal residue" evidence="1">
    <location>
        <position position="1"/>
    </location>
</feature>
<organism evidence="1 2">
    <name type="scientific">Racocetra persica</name>
    <dbReference type="NCBI Taxonomy" id="160502"/>
    <lineage>
        <taxon>Eukaryota</taxon>
        <taxon>Fungi</taxon>
        <taxon>Fungi incertae sedis</taxon>
        <taxon>Mucoromycota</taxon>
        <taxon>Glomeromycotina</taxon>
        <taxon>Glomeromycetes</taxon>
        <taxon>Diversisporales</taxon>
        <taxon>Gigasporaceae</taxon>
        <taxon>Racocetra</taxon>
    </lineage>
</organism>
<evidence type="ECO:0000313" key="1">
    <source>
        <dbReference type="EMBL" id="CAG8596561.1"/>
    </source>
</evidence>
<name>A0ACA9MLN0_9GLOM</name>
<proteinExistence type="predicted"/>
<accession>A0ACA9MLN0</accession>
<gene>
    <name evidence="1" type="ORF">RPERSI_LOCUS5751</name>
</gene>
<reference evidence="1" key="1">
    <citation type="submission" date="2021-06" db="EMBL/GenBank/DDBJ databases">
        <authorList>
            <person name="Kallberg Y."/>
            <person name="Tangrot J."/>
            <person name="Rosling A."/>
        </authorList>
    </citation>
    <scope>NUCLEOTIDE SEQUENCE</scope>
    <source>
        <strain evidence="1">MA461A</strain>
    </source>
</reference>
<comment type="caution">
    <text evidence="1">The sequence shown here is derived from an EMBL/GenBank/DDBJ whole genome shotgun (WGS) entry which is preliminary data.</text>
</comment>
<dbReference type="EMBL" id="CAJVQC010008774">
    <property type="protein sequence ID" value="CAG8596561.1"/>
    <property type="molecule type" value="Genomic_DNA"/>
</dbReference>
<protein>
    <submittedName>
        <fullName evidence="1">661_t:CDS:1</fullName>
    </submittedName>
</protein>